<feature type="chain" id="PRO_5010103450" evidence="2">
    <location>
        <begin position="25"/>
        <end position="142"/>
    </location>
</feature>
<feature type="compositionally biased region" description="Basic and acidic residues" evidence="1">
    <location>
        <begin position="31"/>
        <end position="71"/>
    </location>
</feature>
<dbReference type="EMBL" id="AAXT01000003">
    <property type="protein sequence ID" value="EDO06630.1"/>
    <property type="molecule type" value="Genomic_DNA"/>
</dbReference>
<sequence>MVAHRMLWKLCVVVAFGLSATVTATDVAQEQPKKEELKSGSLRKNGESTTKRQEVPEPTKTDTKEDTDPKGPSKFSVEWYLLPKPINRATLRDILPWNLQNSVPKDCNEPILPVIEKKIRKYFSWVEQKPESRGALLYCTGW</sequence>
<reference evidence="6" key="5">
    <citation type="journal article" date="2021" name="Int. J. Parasitol.">
        <title>Comparative analysis of gene expression between Babesia bovis blood stages and kinetes allowed by improved genome annotation.</title>
        <authorList>
            <person name="Ueti M.W."/>
            <person name="Johnson W.C."/>
            <person name="Kappmeyer L.S."/>
            <person name="Herndon D.R."/>
            <person name="Mousel M.R."/>
            <person name="Reif K.E."/>
            <person name="Taus N.S."/>
            <person name="Ifeonu O.O."/>
            <person name="Silva J.C."/>
            <person name="Suarez C.E."/>
            <person name="Brayton K.A."/>
        </authorList>
    </citation>
    <scope>NUCLEOTIDE SEQUENCE [LARGE SCALE GENOMIC DNA]</scope>
</reference>
<keyword evidence="6" id="KW-1185">Reference proteome</keyword>
<dbReference type="InterPro" id="IPR056315">
    <property type="entry name" value="SmORF-like_dom_apicomplexa"/>
</dbReference>
<dbReference type="VEuPathDB" id="PiroplasmaDB:BBOV_II006800"/>
<accession>A7AUL9</accession>
<feature type="region of interest" description="Disordered" evidence="1">
    <location>
        <begin position="27"/>
        <end position="72"/>
    </location>
</feature>
<evidence type="ECO:0000313" key="5">
    <source>
        <dbReference type="EMBL" id="EDO06630.1"/>
    </source>
</evidence>
<dbReference type="Proteomes" id="UP000002173">
    <property type="component" value="Unassembled WGS sequence"/>
</dbReference>
<protein>
    <submittedName>
        <fullName evidence="5">SmORF</fullName>
    </submittedName>
    <submittedName>
        <fullName evidence="4">Small open reading frame</fullName>
    </submittedName>
</protein>
<evidence type="ECO:0000313" key="6">
    <source>
        <dbReference type="Proteomes" id="UP000002173"/>
    </source>
</evidence>
<feature type="domain" description="SmORF-like" evidence="3">
    <location>
        <begin position="1"/>
        <end position="91"/>
    </location>
</feature>
<gene>
    <name evidence="4 5" type="ORF">BBOV_II006800</name>
</gene>
<feature type="signal peptide" evidence="2">
    <location>
        <begin position="1"/>
        <end position="24"/>
    </location>
</feature>
<reference evidence="6" key="4">
    <citation type="journal article" date="2020" name="Data Brief">
        <title>Transcriptome dataset of Babesia bovis life stages within vertebrate and invertebrate hosts.</title>
        <authorList>
            <person name="Ueti M.W."/>
            <person name="Johnson W.C."/>
            <person name="Kappmeyer L.S."/>
            <person name="Herndon D.R."/>
            <person name="Mousel M.R."/>
            <person name="Reif K.E."/>
            <person name="Taus N.S."/>
            <person name="Ifeonu O.O."/>
            <person name="Silva J.C."/>
            <person name="Suarez C.E."/>
            <person name="Brayton K.A."/>
        </authorList>
    </citation>
    <scope>NUCLEOTIDE SEQUENCE [LARGE SCALE GENOMIC DNA]</scope>
</reference>
<dbReference type="EMBL" id="AK441059">
    <property type="protein sequence ID" value="BAN64853.1"/>
    <property type="molecule type" value="mRNA"/>
</dbReference>
<organism evidence="5 6">
    <name type="scientific">Babesia bovis</name>
    <dbReference type="NCBI Taxonomy" id="5865"/>
    <lineage>
        <taxon>Eukaryota</taxon>
        <taxon>Sar</taxon>
        <taxon>Alveolata</taxon>
        <taxon>Apicomplexa</taxon>
        <taxon>Aconoidasida</taxon>
        <taxon>Piroplasmida</taxon>
        <taxon>Babesiidae</taxon>
        <taxon>Babesia</taxon>
    </lineage>
</organism>
<keyword evidence="2" id="KW-0732">Signal</keyword>
<evidence type="ECO:0000256" key="1">
    <source>
        <dbReference type="SAM" id="MobiDB-lite"/>
    </source>
</evidence>
<reference evidence="5 6" key="1">
    <citation type="journal article" date="2007" name="PLoS Pathog.">
        <title>Genome sequence of Babesia bovis and comparative analysis of apicomplexan hemoprotozoa.</title>
        <authorList>
            <person name="Brayton K.A."/>
            <person name="Lau A.O.T."/>
            <person name="Herndon D.R."/>
            <person name="Hannick L."/>
            <person name="Kappmeyer L.S."/>
            <person name="Berens S.J."/>
            <person name="Bidwell S.L."/>
            <person name="Brown W.C."/>
            <person name="Crabtree J."/>
            <person name="Fadrosh D."/>
            <person name="Feldblum T."/>
            <person name="Forberger H.A."/>
            <person name="Haas B.J."/>
            <person name="Howell J.M."/>
            <person name="Khouri H."/>
            <person name="Koo H."/>
            <person name="Mann D.J."/>
            <person name="Norimine J."/>
            <person name="Paulsen I.T."/>
            <person name="Radune D."/>
            <person name="Ren Q."/>
            <person name="Smith R.K. Jr."/>
            <person name="Suarez C.E."/>
            <person name="White O."/>
            <person name="Wortman J.R."/>
            <person name="Knowles D.P. Jr."/>
            <person name="McElwain T.F."/>
            <person name="Nene V.M."/>
        </authorList>
    </citation>
    <scope>NUCLEOTIDE SEQUENCE [LARGE SCALE GENOMIC DNA]</scope>
    <source>
        <strain evidence="5">T2Bo</strain>
    </source>
</reference>
<reference evidence="5" key="2">
    <citation type="submission" date="2007-08" db="EMBL/GenBank/DDBJ databases">
        <authorList>
            <person name="Nene V."/>
        </authorList>
    </citation>
    <scope>NUCLEOTIDE SEQUENCE</scope>
    <source>
        <strain evidence="5">T2Bo</strain>
    </source>
</reference>
<evidence type="ECO:0000259" key="3">
    <source>
        <dbReference type="Pfam" id="PF23503"/>
    </source>
</evidence>
<name>A7AUL9_BABBO</name>
<evidence type="ECO:0000313" key="4">
    <source>
        <dbReference type="EMBL" id="BAN64853.1"/>
    </source>
</evidence>
<dbReference type="Pfam" id="PF23503">
    <property type="entry name" value="Microp_apicomplexa_5"/>
    <property type="match status" value="1"/>
</dbReference>
<reference evidence="4" key="3">
    <citation type="journal article" date="2014" name="BMC Genomics">
        <title>The Babesia bovis gene and promoter model: an update from full-length EST analysis.</title>
        <authorList>
            <person name="Yamagishi J."/>
            <person name="Wakaguri H."/>
            <person name="Yokoyama N."/>
            <person name="Yamashita R."/>
            <person name="Suzuki Y."/>
            <person name="Xuan X."/>
            <person name="Igarashi I."/>
        </authorList>
    </citation>
    <scope>NUCLEOTIDE SEQUENCE</scope>
    <source>
        <strain evidence="4">Texas</strain>
    </source>
</reference>
<dbReference type="AlphaFoldDB" id="A7AUL9"/>
<evidence type="ECO:0000256" key="2">
    <source>
        <dbReference type="SAM" id="SignalP"/>
    </source>
</evidence>
<proteinExistence type="evidence at transcript level"/>